<dbReference type="InterPro" id="IPR001104">
    <property type="entry name" value="3-oxo-5_a-steroid_4-DH_C"/>
</dbReference>
<dbReference type="GO" id="GO:0005789">
    <property type="term" value="C:endoplasmic reticulum membrane"/>
    <property type="evidence" value="ECO:0007669"/>
    <property type="project" value="UniProtKB-SubCell"/>
</dbReference>
<comment type="subcellular location">
    <subcellularLocation>
        <location evidence="1">Endoplasmic reticulum membrane</location>
        <topology evidence="1">Multi-pass membrane protein</topology>
    </subcellularLocation>
</comment>
<sequence>MRIKVLSSGSKREICTVSTEAVQTVGQFKKEFYRQNPKYSVERQRFSIIGADSKPIILGDDSKTLASYNLKLDDTLYFKDLGPQISWTAVFLAEYAGPLLIYPLFYYFSTQIYGYQFEKSYVQQFSHGTMPLFNLFKNCTYYWGCTVMVSYFVNHSLYTAPAAMNVYLGLVLFAIGESMNLVCHLQLRNLRPAGSTARAIPKGGLFEFVSCPNYTMEILSWIGFSIMTQTLTAYIFTILGAVQMYVWAVAKHRKYRKDFDGQNGRLQYPRSRKIIVPFLL</sequence>
<evidence type="ECO:0000259" key="11">
    <source>
        <dbReference type="Pfam" id="PF02544"/>
    </source>
</evidence>
<proteinExistence type="inferred from homology"/>
<dbReference type="InterPro" id="IPR029071">
    <property type="entry name" value="Ubiquitin-like_domsf"/>
</dbReference>
<evidence type="ECO:0000313" key="13">
    <source>
        <dbReference type="Proteomes" id="UP000001396"/>
    </source>
</evidence>
<evidence type="ECO:0000256" key="2">
    <source>
        <dbReference type="ARBA" id="ARBA00007742"/>
    </source>
</evidence>
<keyword evidence="7" id="KW-0560">Oxidoreductase</keyword>
<dbReference type="AlphaFoldDB" id="D3BB44"/>
<keyword evidence="8" id="KW-0443">Lipid metabolism</keyword>
<dbReference type="STRING" id="670386.D3BB44"/>
<comment type="similarity">
    <text evidence="2">Belongs to the steroid 5-alpha reductase family.</text>
</comment>
<name>D3BB44_HETP5</name>
<keyword evidence="6 10" id="KW-1133">Transmembrane helix</keyword>
<keyword evidence="3" id="KW-0444">Lipid biosynthesis</keyword>
<dbReference type="InParanoid" id="D3BB44"/>
<evidence type="ECO:0000256" key="9">
    <source>
        <dbReference type="ARBA" id="ARBA00023136"/>
    </source>
</evidence>
<dbReference type="GO" id="GO:0016627">
    <property type="term" value="F:oxidoreductase activity, acting on the CH-CH group of donors"/>
    <property type="evidence" value="ECO:0007669"/>
    <property type="project" value="InterPro"/>
</dbReference>
<dbReference type="CDD" id="cd01801">
    <property type="entry name" value="Ubl_TECR_like"/>
    <property type="match status" value="1"/>
</dbReference>
<evidence type="ECO:0000256" key="10">
    <source>
        <dbReference type="SAM" id="Phobius"/>
    </source>
</evidence>
<dbReference type="PROSITE" id="PS50244">
    <property type="entry name" value="S5A_REDUCTASE"/>
    <property type="match status" value="1"/>
</dbReference>
<keyword evidence="5" id="KW-0521">NADP</keyword>
<dbReference type="InterPro" id="IPR039357">
    <property type="entry name" value="SRD5A/TECR"/>
</dbReference>
<dbReference type="OMA" id="ATMPIFN"/>
<gene>
    <name evidence="12" type="primary">gpsn2</name>
    <name evidence="12" type="ORF">PPL_05776</name>
</gene>
<evidence type="ECO:0000256" key="4">
    <source>
        <dbReference type="ARBA" id="ARBA00022692"/>
    </source>
</evidence>
<evidence type="ECO:0000256" key="3">
    <source>
        <dbReference type="ARBA" id="ARBA00022516"/>
    </source>
</evidence>
<dbReference type="RefSeq" id="XP_020433898.1">
    <property type="nucleotide sequence ID" value="XM_020576649.1"/>
</dbReference>
<dbReference type="Pfam" id="PF02544">
    <property type="entry name" value="Steroid_dh"/>
    <property type="match status" value="1"/>
</dbReference>
<dbReference type="Gene3D" id="3.10.20.90">
    <property type="entry name" value="Phosphatidylinositol 3-kinase Catalytic Subunit, Chain A, domain 1"/>
    <property type="match status" value="1"/>
</dbReference>
<feature type="transmembrane region" description="Helical" evidence="10">
    <location>
        <begin position="140"/>
        <end position="158"/>
    </location>
</feature>
<keyword evidence="4 10" id="KW-0812">Transmembrane</keyword>
<feature type="transmembrane region" description="Helical" evidence="10">
    <location>
        <begin position="233"/>
        <end position="250"/>
    </location>
</feature>
<feature type="domain" description="3-oxo-5-alpha-steroid 4-dehydrogenase C-terminal" evidence="11">
    <location>
        <begin position="129"/>
        <end position="280"/>
    </location>
</feature>
<feature type="transmembrane region" description="Helical" evidence="10">
    <location>
        <begin position="204"/>
        <end position="227"/>
    </location>
</feature>
<dbReference type="GeneID" id="31361260"/>
<dbReference type="EMBL" id="ADBJ01000025">
    <property type="protein sequence ID" value="EFA81781.1"/>
    <property type="molecule type" value="Genomic_DNA"/>
</dbReference>
<dbReference type="Proteomes" id="UP000001396">
    <property type="component" value="Unassembled WGS sequence"/>
</dbReference>
<keyword evidence="13" id="KW-1185">Reference proteome</keyword>
<accession>D3BB44</accession>
<protein>
    <submittedName>
        <fullName evidence="12">Synaptic glycoprotein SC2-like protein</fullName>
    </submittedName>
</protein>
<dbReference type="GO" id="GO:0042761">
    <property type="term" value="P:very long-chain fatty acid biosynthetic process"/>
    <property type="evidence" value="ECO:0007669"/>
    <property type="project" value="TreeGrafter"/>
</dbReference>
<organism evidence="12 13">
    <name type="scientific">Heterostelium pallidum (strain ATCC 26659 / Pp 5 / PN500)</name>
    <name type="common">Cellular slime mold</name>
    <name type="synonym">Polysphondylium pallidum</name>
    <dbReference type="NCBI Taxonomy" id="670386"/>
    <lineage>
        <taxon>Eukaryota</taxon>
        <taxon>Amoebozoa</taxon>
        <taxon>Evosea</taxon>
        <taxon>Eumycetozoa</taxon>
        <taxon>Dictyostelia</taxon>
        <taxon>Acytosteliales</taxon>
        <taxon>Acytosteliaceae</taxon>
        <taxon>Heterostelium</taxon>
    </lineage>
</organism>
<evidence type="ECO:0000256" key="8">
    <source>
        <dbReference type="ARBA" id="ARBA00023098"/>
    </source>
</evidence>
<evidence type="ECO:0000313" key="12">
    <source>
        <dbReference type="EMBL" id="EFA81781.1"/>
    </source>
</evidence>
<dbReference type="SUPFAM" id="SSF54236">
    <property type="entry name" value="Ubiquitin-like"/>
    <property type="match status" value="1"/>
</dbReference>
<reference evidence="12 13" key="1">
    <citation type="journal article" date="2011" name="Genome Res.">
        <title>Phylogeny-wide analysis of social amoeba genomes highlights ancient origins for complex intercellular communication.</title>
        <authorList>
            <person name="Heidel A.J."/>
            <person name="Lawal H.M."/>
            <person name="Felder M."/>
            <person name="Schilde C."/>
            <person name="Helps N.R."/>
            <person name="Tunggal B."/>
            <person name="Rivero F."/>
            <person name="John U."/>
            <person name="Schleicher M."/>
            <person name="Eichinger L."/>
            <person name="Platzer M."/>
            <person name="Noegel A.A."/>
            <person name="Schaap P."/>
            <person name="Gloeckner G."/>
        </authorList>
    </citation>
    <scope>NUCLEOTIDE SEQUENCE [LARGE SCALE GENOMIC DNA]</scope>
    <source>
        <strain evidence="13">ATCC 26659 / Pp 5 / PN500</strain>
    </source>
</reference>
<feature type="transmembrane region" description="Helical" evidence="10">
    <location>
        <begin position="164"/>
        <end position="183"/>
    </location>
</feature>
<comment type="caution">
    <text evidence="12">The sequence shown here is derived from an EMBL/GenBank/DDBJ whole genome shotgun (WGS) entry which is preliminary data.</text>
</comment>
<dbReference type="PANTHER" id="PTHR10556:SF28">
    <property type="entry name" value="VERY-LONG-CHAIN ENOYL-COA REDUCTASE"/>
    <property type="match status" value="1"/>
</dbReference>
<evidence type="ECO:0000256" key="7">
    <source>
        <dbReference type="ARBA" id="ARBA00023002"/>
    </source>
</evidence>
<evidence type="ECO:0000256" key="1">
    <source>
        <dbReference type="ARBA" id="ARBA00004477"/>
    </source>
</evidence>
<evidence type="ECO:0000256" key="6">
    <source>
        <dbReference type="ARBA" id="ARBA00022989"/>
    </source>
</evidence>
<evidence type="ECO:0000256" key="5">
    <source>
        <dbReference type="ARBA" id="ARBA00022857"/>
    </source>
</evidence>
<dbReference type="Gene3D" id="1.20.120.1630">
    <property type="match status" value="1"/>
</dbReference>
<dbReference type="FunCoup" id="D3BB44">
    <property type="interactions" value="358"/>
</dbReference>
<dbReference type="PANTHER" id="PTHR10556">
    <property type="entry name" value="3-OXO-5-ALPHA-STEROID 4-DEHYDROGENASE"/>
    <property type="match status" value="1"/>
</dbReference>
<keyword evidence="9 10" id="KW-0472">Membrane</keyword>